<organism evidence="1 2">
    <name type="scientific">Glossina pallidipes</name>
    <name type="common">Tsetse fly</name>
    <dbReference type="NCBI Taxonomy" id="7398"/>
    <lineage>
        <taxon>Eukaryota</taxon>
        <taxon>Metazoa</taxon>
        <taxon>Ecdysozoa</taxon>
        <taxon>Arthropoda</taxon>
        <taxon>Hexapoda</taxon>
        <taxon>Insecta</taxon>
        <taxon>Pterygota</taxon>
        <taxon>Neoptera</taxon>
        <taxon>Endopterygota</taxon>
        <taxon>Diptera</taxon>
        <taxon>Brachycera</taxon>
        <taxon>Muscomorpha</taxon>
        <taxon>Hippoboscoidea</taxon>
        <taxon>Glossinidae</taxon>
        <taxon>Glossina</taxon>
    </lineage>
</organism>
<reference evidence="2" key="1">
    <citation type="submission" date="2014-03" db="EMBL/GenBank/DDBJ databases">
        <authorList>
            <person name="Aksoy S."/>
            <person name="Warren W."/>
            <person name="Wilson R.K."/>
        </authorList>
    </citation>
    <scope>NUCLEOTIDE SEQUENCE [LARGE SCALE GENOMIC DNA]</scope>
    <source>
        <strain evidence="2">IAEA</strain>
    </source>
</reference>
<sequence>MKIGKGNKDIINGLSCNVCREIAHHKCERCLDPCCSAECQMADWPKHKWNCYKMPNLIKINTINGKANGNSNLNDYYLKTDAVSIHNVEVAAATGPCFKLEIILKDENLVALAEPLNGKCPNGTFPRIVKKHISTPIEDNKAIAGLQSCIENATDFDVIYDDVKNVDLLFRTKQRQSLCLTLLPMLFEARLSPDKVLSKKTKITSIVADTCHHAENMSSPPSPPYSPDIFRKEMEELEIKNNERASISNPNHLVNNNTNKIYTLDDLEVIPIECGDNVDFYILTCNSGLNENPYVAAFDCSKKEFFSEMNNYLTMVADYCEGSDSPPGGYKPKIRSNEEAIAFVKNIVDHPVVLAKVDNIDGTYRAKLHDLENLCMLPSNEN</sequence>
<dbReference type="STRING" id="7398.A0A1B0AGK8"/>
<keyword evidence="2" id="KW-1185">Reference proteome</keyword>
<proteinExistence type="predicted"/>
<name>A0A1B0AGK8_GLOPL</name>
<accession>A0A1B0AGK8</accession>
<dbReference type="EnsemblMetazoa" id="GPAI045052-RA">
    <property type="protein sequence ID" value="GPAI045052-PA"/>
    <property type="gene ID" value="GPAI045052"/>
</dbReference>
<dbReference type="Gene3D" id="6.10.140.2220">
    <property type="match status" value="1"/>
</dbReference>
<reference evidence="1" key="2">
    <citation type="submission" date="2020-05" db="UniProtKB">
        <authorList>
            <consortium name="EnsemblMetazoa"/>
        </authorList>
    </citation>
    <scope>IDENTIFICATION</scope>
    <source>
        <strain evidence="1">IAEA</strain>
    </source>
</reference>
<dbReference type="VEuPathDB" id="VectorBase:GPAI045052"/>
<evidence type="ECO:0000313" key="1">
    <source>
        <dbReference type="EnsemblMetazoa" id="GPAI045052-PA"/>
    </source>
</evidence>
<evidence type="ECO:0008006" key="3">
    <source>
        <dbReference type="Google" id="ProtNLM"/>
    </source>
</evidence>
<dbReference type="Proteomes" id="UP000092445">
    <property type="component" value="Unassembled WGS sequence"/>
</dbReference>
<dbReference type="SUPFAM" id="SSF144232">
    <property type="entry name" value="HIT/MYND zinc finger-like"/>
    <property type="match status" value="1"/>
</dbReference>
<evidence type="ECO:0000313" key="2">
    <source>
        <dbReference type="Proteomes" id="UP000092445"/>
    </source>
</evidence>
<protein>
    <recommendedName>
        <fullName evidence="3">MYND-type domain-containing protein</fullName>
    </recommendedName>
</protein>
<dbReference type="AlphaFoldDB" id="A0A1B0AGK8"/>